<dbReference type="EMBL" id="CACVBS010000024">
    <property type="protein sequence ID" value="CAA7259350.1"/>
    <property type="molecule type" value="Genomic_DNA"/>
</dbReference>
<dbReference type="InterPro" id="IPR036865">
    <property type="entry name" value="CRAL-TRIO_dom_sf"/>
</dbReference>
<evidence type="ECO:0000256" key="3">
    <source>
        <dbReference type="SAM" id="MobiDB-lite"/>
    </source>
</evidence>
<dbReference type="InterPro" id="IPR023152">
    <property type="entry name" value="RasGAP_CS"/>
</dbReference>
<dbReference type="GO" id="GO:0005096">
    <property type="term" value="F:GTPase activator activity"/>
    <property type="evidence" value="ECO:0007669"/>
    <property type="project" value="UniProtKB-KW"/>
</dbReference>
<dbReference type="Gene3D" id="3.40.525.10">
    <property type="entry name" value="CRAL-TRIO lipid binding domain"/>
    <property type="match status" value="1"/>
</dbReference>
<evidence type="ECO:0000313" key="5">
    <source>
        <dbReference type="EMBL" id="CAA7259350.1"/>
    </source>
</evidence>
<evidence type="ECO:0000256" key="1">
    <source>
        <dbReference type="ARBA" id="ARBA00022468"/>
    </source>
</evidence>
<dbReference type="Pfam" id="PF13716">
    <property type="entry name" value="CRAL_TRIO_2"/>
    <property type="match status" value="1"/>
</dbReference>
<name>A0A8S0VT21_CYCAE</name>
<dbReference type="PANTHER" id="PTHR10194">
    <property type="entry name" value="RAS GTPASE-ACTIVATING PROTEINS"/>
    <property type="match status" value="1"/>
</dbReference>
<keyword evidence="2" id="KW-0597">Phosphoprotein</keyword>
<gene>
    <name evidence="5" type="ORF">AAE3_LOCUS1653</name>
</gene>
<feature type="compositionally biased region" description="Polar residues" evidence="3">
    <location>
        <begin position="192"/>
        <end position="201"/>
    </location>
</feature>
<evidence type="ECO:0000256" key="2">
    <source>
        <dbReference type="ARBA" id="ARBA00022553"/>
    </source>
</evidence>
<evidence type="ECO:0000259" key="4">
    <source>
        <dbReference type="PROSITE" id="PS50018"/>
    </source>
</evidence>
<dbReference type="SUPFAM" id="SSF48371">
    <property type="entry name" value="ARM repeat"/>
    <property type="match status" value="2"/>
</dbReference>
<dbReference type="InterPro" id="IPR001936">
    <property type="entry name" value="RasGAP_dom"/>
</dbReference>
<dbReference type="OrthoDB" id="28245at2759"/>
<feature type="compositionally biased region" description="Low complexity" evidence="3">
    <location>
        <begin position="2647"/>
        <end position="2663"/>
    </location>
</feature>
<keyword evidence="1" id="KW-0343">GTPase activation</keyword>
<dbReference type="InterPro" id="IPR011993">
    <property type="entry name" value="PH-like_dom_sf"/>
</dbReference>
<dbReference type="PROSITE" id="PS50018">
    <property type="entry name" value="RAS_GTPASE_ACTIV_2"/>
    <property type="match status" value="1"/>
</dbReference>
<feature type="compositionally biased region" description="Basic residues" evidence="3">
    <location>
        <begin position="40"/>
        <end position="49"/>
    </location>
</feature>
<comment type="caution">
    <text evidence="5">The sequence shown here is derived from an EMBL/GenBank/DDBJ whole genome shotgun (WGS) entry which is preliminary data.</text>
</comment>
<evidence type="ECO:0000313" key="6">
    <source>
        <dbReference type="Proteomes" id="UP000467700"/>
    </source>
</evidence>
<feature type="domain" description="Ras-GAP" evidence="4">
    <location>
        <begin position="1330"/>
        <end position="1524"/>
    </location>
</feature>
<dbReference type="InterPro" id="IPR001251">
    <property type="entry name" value="CRAL-TRIO_dom"/>
</dbReference>
<dbReference type="Proteomes" id="UP000467700">
    <property type="component" value="Unassembled WGS sequence"/>
</dbReference>
<dbReference type="Gene3D" id="1.10.506.10">
    <property type="entry name" value="GTPase Activation - p120gap, domain 1"/>
    <property type="match status" value="2"/>
</dbReference>
<dbReference type="InterPro" id="IPR039360">
    <property type="entry name" value="Ras_GTPase"/>
</dbReference>
<dbReference type="PANTHER" id="PTHR10194:SF142">
    <property type="entry name" value="NEUROFIBROMIN"/>
    <property type="match status" value="1"/>
</dbReference>
<dbReference type="PROSITE" id="PS00509">
    <property type="entry name" value="RAS_GTPASE_ACTIV_1"/>
    <property type="match status" value="1"/>
</dbReference>
<protein>
    <recommendedName>
        <fullName evidence="4">Ras-GAP domain-containing protein</fullName>
    </recommendedName>
</protein>
<keyword evidence="6" id="KW-1185">Reference proteome</keyword>
<feature type="region of interest" description="Disordered" evidence="3">
    <location>
        <begin position="158"/>
        <end position="203"/>
    </location>
</feature>
<dbReference type="SUPFAM" id="SSF48350">
    <property type="entry name" value="GTPase activation domain, GAP"/>
    <property type="match status" value="1"/>
</dbReference>
<dbReference type="Pfam" id="PF00616">
    <property type="entry name" value="RasGAP"/>
    <property type="match status" value="1"/>
</dbReference>
<organism evidence="5 6">
    <name type="scientific">Cyclocybe aegerita</name>
    <name type="common">Black poplar mushroom</name>
    <name type="synonym">Agrocybe aegerita</name>
    <dbReference type="NCBI Taxonomy" id="1973307"/>
    <lineage>
        <taxon>Eukaryota</taxon>
        <taxon>Fungi</taxon>
        <taxon>Dikarya</taxon>
        <taxon>Basidiomycota</taxon>
        <taxon>Agaricomycotina</taxon>
        <taxon>Agaricomycetes</taxon>
        <taxon>Agaricomycetidae</taxon>
        <taxon>Agaricales</taxon>
        <taxon>Agaricineae</taxon>
        <taxon>Bolbitiaceae</taxon>
        <taxon>Cyclocybe</taxon>
    </lineage>
</organism>
<dbReference type="SMART" id="SM00323">
    <property type="entry name" value="RasGAP"/>
    <property type="match status" value="1"/>
</dbReference>
<proteinExistence type="predicted"/>
<sequence>MPRRPSASVVPSANTPNASAILVHRTIESQHVFPQVPSSTHHHHHHHHALQTLGASATPQQKIVQVLVNRLKHKLPCNSGLSLDRVESDQPTQQAIETLVELSKDSLDMIAWALSELLDRLAKQTDSHTGHLTIEVLQSQLFILKVLSMTMASRWSQNMGSASRQADDQMLSSPDSPLPPGSAGNGRRQAPSEYSSTSSWQEPPPLDDSCVKYILSVMVLFMRQTSSADVPLMLQTRSTDISFRDFEDNISMASAEPSQQTPVQDPPLRTQPSSNSVKSAKVSIKSTMHISATNTAYEKTHMSLVKSSLSVNNLIAKYVGRIIFHISASNWNVVFDRLSTKISFLAAHPEANPDIVDLQLMSHSLLDRHRLVLLLNQLSSLLVNMRKEAQLAIAVHLRSAVWNWIDIFPSEFNEAIRTRGKTEGAPERVFDLLYSLVPPGSEKIFWPTLTILNCITSDRISADFQFGGANIHKNRKEGKFGEMVVRHINNNSKLSEVALACSVDMCRAAAYIDTTSEVPLRLIAADIAHEIKGVLYSSGTSRKAFWESYDDIDVALYSDALVAVFRFLPIEDSGPLFEACVEPERSEPVKTCVIRACLTIVQDKSRFLWQKTLDDLPASVAARCRDILKSAGVRRVDVDQHNNTKRVATRPKAKRIYPEPLSDREVLILGILSLWRAIPVFFMTGIISVEDVDNWNTVAVRLWEAPIDISVKISTASCMRRVSEQTFLTPATDPNYSLLIGIVKSSLPLTLLSVVGNLLTTRTDLEAQRLWISIAHQVIEVYVTKSDMQHVKEVQVDPRRIPAFGLAEIAFLVALTSADNGISQLAAKGLRLLAYAERQQSAPINMTITDEERSKRNPVYEQLGDPRITVVGRLGHQKRIRKLVRMLSFSTGMHIVVWEECYWRWRALNESIITALSELGMHDGQESARSHMTPAQQEIRFQWQNLTLYLAALGGSCLRENQDLGALGKVIPPKFLPDKIRVVQNPIPLVEDFVADLISLLVKGDMQIRDIVRDALGTELSPRLYGKVIRNLEDTLHYLTASEETAGDVETYLVVVEQMIAILKLIADNNQVALEDVMAVDMSPIMLSLGRITHRCAGSPSILRIKIKYCSLCESVCNRSDTLTLRRDTSVRHDILDIVLQWMQPAKSATDHSNPTHNDLNMACLRAAVKLLDRLDLKAVDASSSADDGGHAVFRHFNKYSTALLTSIETCQPDVMASDSMSDLGSIHQRMRASQKEAELRELVITGLTHLVSASSESGFKQCLPLAYDQDNRKRTIFAHVFARVIGQGTVFDPEDRSLTKTRHTALCDLVRGSDMVLAMTICEICPPGEVEMMISVLLNIFDSRASLMGLIKLIIEREVNQTDNEASLFRSNSTCSRFLSAFARLHGYNYLRSLVQPLLDTMLAMPPGSGYEIDPTKAAGQDIVQNQENVEYVASTFLTLMSSSLPTLPSMFREICAHIAKVVAEVWPEAKFAAMGAFIFLRFISPAVVTPETIDIEVPKDENSYVLRRGLMVIAKIIQNLANNIFFGKEAHMTILNKFLESNITNVTRFLSELHKYSGVSDETDNWSGTTTDESDVIVLHRFFHKHADKIGKELLSLSKPTVDGDSSAITGKRAWDGLCALLVDLGPPLEVPRLSTATSFQHTDFINLMTRFANRNTSSVEHLFLETDVQENTAVFVLSFSRINVEGLDIELLMYHILKTLNSESYRSRSFDIILDCTSFTANSEVPLQNLKYCAELIPLDIRSRFAATRILNPNTLTQKYLRRLYNISAGTPLCNEVKAYTSVLQLMEDVRTLALPTLAYPVSLEQEAHESFSDVTLKSSVRIPVVVRVGSSHIRVTSVKSLPISPGLSCKSTELIPLTDVSDIYNVSTGAEPYEFIIRRRQGLTLYLSSPAREQIVKTIRSAKGRLKEVQAPMTERFSRFSNVPATLLHIGFLSVDLDDEELRGAAYDLLGAVCSYLKYDKSPIVASKVGFISGDPIAFVLQLSEKLAEFAPQLTLDFIHEVSAAMTSMDKSTGSRRIGCLQYMSPWIQNLSLFANATHPLFERSGARLRDCIRTLADLSLAFPEITSSIQKYIWAEVAKLDSIIVDAILDELVRTAIDSGIGTRRCETISHIVATLSSINVRGRIYSKLRKALSKMPPKISNTLLEHPNWNEVSTLIRLSLVISSQSTQSGHNYLYVPEIVHLVSLTAAEGPSLVRKSVYGIIMNLLQSLYIARPDDSTEPGLIQLTNDCTSAETLRLFGLRRETPTSEYTNIDPVNEKDCLDAQEQLAQLLIRILNVSAGTIGLLNVWRARWMSLVTSTAFQQSAAVQTRSFVVLGALAVDAVDDDFLYQILVAFRSALLKANESNTMAIVSMLRCMCKIVPAIVETSRYVGVLFWLGVALLQASHLGFYIEATCLLRVTLESIEQSGAFKETSVQAFLLEQREILEEVTSQLDEMLRISFETSFSFSLASVIFRGMRHSGLKESAEAALRVLLRVTSGAHDANSEIPNGFKDSPCPEALGYFIALLPVSTTAKSYRRLLKDCHVDDAWVSDAGLPEGDDDDTGTPCLTPTILGIHDSNTALLVASFVGTILTTAQGDDAETEILYGLLSSLANSYPEIIAITYESMQDRIKETFANSSNASIIRSVSNIFRVALQDPTRSSNTSTNVGSTSTLGTLDENSNSPGRSHLLALEELGMQGLANNFQFLPRGHATKMINWIPRLVSHMIS</sequence>
<feature type="region of interest" description="Disordered" evidence="3">
    <location>
        <begin position="2645"/>
        <end position="2671"/>
    </location>
</feature>
<feature type="region of interest" description="Disordered" evidence="3">
    <location>
        <begin position="35"/>
        <end position="55"/>
    </location>
</feature>
<reference evidence="5 6" key="1">
    <citation type="submission" date="2020-01" db="EMBL/GenBank/DDBJ databases">
        <authorList>
            <person name="Gupta K D."/>
        </authorList>
    </citation>
    <scope>NUCLEOTIDE SEQUENCE [LARGE SCALE GENOMIC DNA]</scope>
</reference>
<accession>A0A8S0VT21</accession>
<dbReference type="InterPro" id="IPR008936">
    <property type="entry name" value="Rho_GTPase_activation_prot"/>
</dbReference>
<dbReference type="Gene3D" id="2.30.29.30">
    <property type="entry name" value="Pleckstrin-homology domain (PH domain)/Phosphotyrosine-binding domain (PTB)"/>
    <property type="match status" value="1"/>
</dbReference>
<dbReference type="InterPro" id="IPR016024">
    <property type="entry name" value="ARM-type_fold"/>
</dbReference>
<feature type="region of interest" description="Disordered" evidence="3">
    <location>
        <begin position="254"/>
        <end position="277"/>
    </location>
</feature>